<evidence type="ECO:0000256" key="1">
    <source>
        <dbReference type="ARBA" id="ARBA00004571"/>
    </source>
</evidence>
<dbReference type="NCBIfam" id="TIGR01783">
    <property type="entry name" value="TonB-siderophor"/>
    <property type="match status" value="1"/>
</dbReference>
<evidence type="ECO:0000256" key="10">
    <source>
        <dbReference type="ARBA" id="ARBA00023077"/>
    </source>
</evidence>
<keyword evidence="7" id="KW-0732">Signal</keyword>
<evidence type="ECO:0000256" key="16">
    <source>
        <dbReference type="RuleBase" id="RU003357"/>
    </source>
</evidence>
<organism evidence="19 20">
    <name type="scientific">Sphingomonas gei</name>
    <dbReference type="NCBI Taxonomy" id="1395960"/>
    <lineage>
        <taxon>Bacteria</taxon>
        <taxon>Pseudomonadati</taxon>
        <taxon>Pseudomonadota</taxon>
        <taxon>Alphaproteobacteria</taxon>
        <taxon>Sphingomonadales</taxon>
        <taxon>Sphingomonadaceae</taxon>
        <taxon>Sphingomonas</taxon>
    </lineage>
</organism>
<evidence type="ECO:0000259" key="18">
    <source>
        <dbReference type="Pfam" id="PF07715"/>
    </source>
</evidence>
<feature type="domain" description="TonB-dependent receptor-like beta-barrel" evidence="17">
    <location>
        <begin position="272"/>
        <end position="718"/>
    </location>
</feature>
<keyword evidence="11 14" id="KW-0472">Membrane</keyword>
<dbReference type="GO" id="GO:0038023">
    <property type="term" value="F:signaling receptor activity"/>
    <property type="evidence" value="ECO:0007669"/>
    <property type="project" value="InterPro"/>
</dbReference>
<dbReference type="PROSITE" id="PS01156">
    <property type="entry name" value="TONB_DEPENDENT_REC_2"/>
    <property type="match status" value="1"/>
</dbReference>
<reference evidence="19 20" key="1">
    <citation type="submission" date="2019-04" db="EMBL/GenBank/DDBJ databases">
        <title>Sphingomonas psychrotolerans sp. nov., isolated from soil in the Tianshan Mountains, Xinjiang, China.</title>
        <authorList>
            <person name="Luo Y."/>
            <person name="Sheng H."/>
        </authorList>
    </citation>
    <scope>NUCLEOTIDE SEQUENCE [LARGE SCALE GENOMIC DNA]</scope>
    <source>
        <strain evidence="19 20">ZFGT-11</strain>
    </source>
</reference>
<keyword evidence="8" id="KW-0408">Iron</keyword>
<gene>
    <name evidence="19" type="ORF">E5A73_13885</name>
</gene>
<dbReference type="InterPro" id="IPR036942">
    <property type="entry name" value="Beta-barrel_TonB_sf"/>
</dbReference>
<dbReference type="GO" id="GO:0015344">
    <property type="term" value="F:siderophore uptake transmembrane transporter activity"/>
    <property type="evidence" value="ECO:0007669"/>
    <property type="project" value="TreeGrafter"/>
</dbReference>
<evidence type="ECO:0000256" key="5">
    <source>
        <dbReference type="ARBA" id="ARBA00022496"/>
    </source>
</evidence>
<dbReference type="AlphaFoldDB" id="A0A4S1XBM6"/>
<comment type="caution">
    <text evidence="19">The sequence shown here is derived from an EMBL/GenBank/DDBJ whole genome shotgun (WGS) entry which is preliminary data.</text>
</comment>
<dbReference type="Gene3D" id="2.170.130.10">
    <property type="entry name" value="TonB-dependent receptor, plug domain"/>
    <property type="match status" value="1"/>
</dbReference>
<comment type="similarity">
    <text evidence="2 14 16">Belongs to the TonB-dependent receptor family.</text>
</comment>
<dbReference type="EMBL" id="SRXT01000005">
    <property type="protein sequence ID" value="TGX52730.1"/>
    <property type="molecule type" value="Genomic_DNA"/>
</dbReference>
<dbReference type="Gene3D" id="2.40.170.20">
    <property type="entry name" value="TonB-dependent receptor, beta-barrel domain"/>
    <property type="match status" value="1"/>
</dbReference>
<evidence type="ECO:0000256" key="8">
    <source>
        <dbReference type="ARBA" id="ARBA00023004"/>
    </source>
</evidence>
<keyword evidence="10 16" id="KW-0798">TonB box</keyword>
<dbReference type="GO" id="GO:0015891">
    <property type="term" value="P:siderophore transport"/>
    <property type="evidence" value="ECO:0007669"/>
    <property type="project" value="InterPro"/>
</dbReference>
<keyword evidence="5" id="KW-0410">Iron transport</keyword>
<dbReference type="InterPro" id="IPR037066">
    <property type="entry name" value="Plug_dom_sf"/>
</dbReference>
<keyword evidence="9" id="KW-0406">Ion transport</keyword>
<evidence type="ECO:0000256" key="2">
    <source>
        <dbReference type="ARBA" id="ARBA00009810"/>
    </source>
</evidence>
<dbReference type="Proteomes" id="UP000306147">
    <property type="component" value="Unassembled WGS sequence"/>
</dbReference>
<evidence type="ECO:0000256" key="4">
    <source>
        <dbReference type="ARBA" id="ARBA00022452"/>
    </source>
</evidence>
<keyword evidence="6 14" id="KW-0812">Transmembrane</keyword>
<keyword evidence="4 14" id="KW-1134">Transmembrane beta strand</keyword>
<protein>
    <submittedName>
        <fullName evidence="19">TonB-dependent siderophore receptor</fullName>
    </submittedName>
</protein>
<dbReference type="Pfam" id="PF07715">
    <property type="entry name" value="Plug"/>
    <property type="match status" value="1"/>
</dbReference>
<evidence type="ECO:0000313" key="19">
    <source>
        <dbReference type="EMBL" id="TGX52730.1"/>
    </source>
</evidence>
<evidence type="ECO:0000313" key="20">
    <source>
        <dbReference type="Proteomes" id="UP000306147"/>
    </source>
</evidence>
<dbReference type="OrthoDB" id="9760333at2"/>
<keyword evidence="3 14" id="KW-0813">Transport</keyword>
<dbReference type="Pfam" id="PF00593">
    <property type="entry name" value="TonB_dep_Rec_b-barrel"/>
    <property type="match status" value="1"/>
</dbReference>
<evidence type="ECO:0000256" key="3">
    <source>
        <dbReference type="ARBA" id="ARBA00022448"/>
    </source>
</evidence>
<keyword evidence="13 14" id="KW-0998">Cell outer membrane</keyword>
<dbReference type="InterPro" id="IPR010917">
    <property type="entry name" value="TonB_rcpt_CS"/>
</dbReference>
<dbReference type="InterPro" id="IPR000531">
    <property type="entry name" value="Beta-barrel_TonB"/>
</dbReference>
<evidence type="ECO:0000259" key="17">
    <source>
        <dbReference type="Pfam" id="PF00593"/>
    </source>
</evidence>
<keyword evidence="12 19" id="KW-0675">Receptor</keyword>
<dbReference type="PANTHER" id="PTHR32552">
    <property type="entry name" value="FERRICHROME IRON RECEPTOR-RELATED"/>
    <property type="match status" value="1"/>
</dbReference>
<evidence type="ECO:0000256" key="11">
    <source>
        <dbReference type="ARBA" id="ARBA00023136"/>
    </source>
</evidence>
<sequence length="750" mass="81758">MSSGDDGPADHLLSCKRFLLALVARVSPDAASNQWGIKLTKRTLCLGVALAALASPAFAQTADEAESSDEIVVSGRYTIPDKIDTATGLGLTVRETPQSVSIVTAQRILDQNLISVADVIENGVGVTVNEVDDVRNSFYARGFEIRNTQIDGVPAAWTLAGANGETNMDVSIYERVEIVRGATGLLSGAGDPSASVNLVRKHADATEWGGYVSGSYGSWDTMRASADIGGALTSDGRIRVRGVARYEQGESYIDLYDNKKFVLYGVVDADVTDTTLVRGGISYQQGRPDGALWGALPTFYSDGTTTNLERSQSTAAPWTHWNTSNRNIFATVRQALGPDWSVTLNFNSLKNAQQSELLYLYGEVNKATGTIAFSNPYKADGESLQTSFDGQIKGEVSLFGRKHEVVVGALRSVLNRSTDNYVAPLPWASDVPLVGLPGATFPEPVWGTTPVRNEEERIEQTGYYGAVRLNLADPLKIIAGGRLASWKQKGFAWSGPSDYGDSDVFIPYVGALYDITPNHRLYASYTKIFQPQNSRDRNLNLLDPLDGKAYEIGLKSAFFNEALQTSVALFRIEQDNVAQADIIVTPPAGGIPQQTYVAAQGVTSQGFEVEITGQPLPGWNINFGYSQFKAEDRDDIPANTDQPRRLIKLFTTYNVDRFTIGGGVNYRSKAYTLGTNPVLSTPANPVPYVFQQDGYALVNLMARFAVTEAFQLQANLENALDKTYYSQVGFFSQYRYGTPRNFTVSANYRF</sequence>
<dbReference type="InterPro" id="IPR039426">
    <property type="entry name" value="TonB-dep_rcpt-like"/>
</dbReference>
<name>A0A4S1XBM6_9SPHN</name>
<keyword evidence="20" id="KW-1185">Reference proteome</keyword>
<dbReference type="GO" id="GO:0009279">
    <property type="term" value="C:cell outer membrane"/>
    <property type="evidence" value="ECO:0007669"/>
    <property type="project" value="UniProtKB-SubCell"/>
</dbReference>
<comment type="subcellular location">
    <subcellularLocation>
        <location evidence="1 14">Cell outer membrane</location>
        <topology evidence="1 14">Multi-pass membrane protein</topology>
    </subcellularLocation>
</comment>
<evidence type="ECO:0000256" key="12">
    <source>
        <dbReference type="ARBA" id="ARBA00023170"/>
    </source>
</evidence>
<evidence type="ECO:0000256" key="7">
    <source>
        <dbReference type="ARBA" id="ARBA00022729"/>
    </source>
</evidence>
<feature type="short sequence motif" description="TonB C-terminal box" evidence="15">
    <location>
        <begin position="733"/>
        <end position="750"/>
    </location>
</feature>
<evidence type="ECO:0000256" key="9">
    <source>
        <dbReference type="ARBA" id="ARBA00023065"/>
    </source>
</evidence>
<dbReference type="InterPro" id="IPR012910">
    <property type="entry name" value="Plug_dom"/>
</dbReference>
<dbReference type="FunFam" id="2.170.130.10:FF:000010">
    <property type="entry name" value="Ferripyoverdine receptor"/>
    <property type="match status" value="1"/>
</dbReference>
<accession>A0A4S1XBM6</accession>
<dbReference type="PROSITE" id="PS52016">
    <property type="entry name" value="TONB_DEPENDENT_REC_3"/>
    <property type="match status" value="1"/>
</dbReference>
<dbReference type="InterPro" id="IPR010105">
    <property type="entry name" value="TonB_sidphr_rcpt"/>
</dbReference>
<dbReference type="CDD" id="cd01347">
    <property type="entry name" value="ligand_gated_channel"/>
    <property type="match status" value="1"/>
</dbReference>
<evidence type="ECO:0000256" key="13">
    <source>
        <dbReference type="ARBA" id="ARBA00023237"/>
    </source>
</evidence>
<dbReference type="SUPFAM" id="SSF56935">
    <property type="entry name" value="Porins"/>
    <property type="match status" value="1"/>
</dbReference>
<evidence type="ECO:0000256" key="14">
    <source>
        <dbReference type="PROSITE-ProRule" id="PRU01360"/>
    </source>
</evidence>
<feature type="domain" description="TonB-dependent receptor plug" evidence="18">
    <location>
        <begin position="93"/>
        <end position="193"/>
    </location>
</feature>
<evidence type="ECO:0000256" key="6">
    <source>
        <dbReference type="ARBA" id="ARBA00022692"/>
    </source>
</evidence>
<dbReference type="PANTHER" id="PTHR32552:SF74">
    <property type="entry name" value="HYDROXAMATE SIDEROPHORE RECEPTOR FHUE"/>
    <property type="match status" value="1"/>
</dbReference>
<proteinExistence type="inferred from homology"/>
<evidence type="ECO:0000256" key="15">
    <source>
        <dbReference type="PROSITE-ProRule" id="PRU10144"/>
    </source>
</evidence>